<organism evidence="2 3">
    <name type="scientific">Sphingomonas natans</name>
    <dbReference type="NCBI Taxonomy" id="3063330"/>
    <lineage>
        <taxon>Bacteria</taxon>
        <taxon>Pseudomonadati</taxon>
        <taxon>Pseudomonadota</taxon>
        <taxon>Alphaproteobacteria</taxon>
        <taxon>Sphingomonadales</taxon>
        <taxon>Sphingomonadaceae</taxon>
        <taxon>Sphingomonas</taxon>
    </lineage>
</organism>
<dbReference type="Proteomes" id="UP001169764">
    <property type="component" value="Unassembled WGS sequence"/>
</dbReference>
<name>A0ABT8Y8N2_9SPHN</name>
<accession>A0ABT8Y8N2</accession>
<sequence length="250" mass="26312">MIAMLARLRASERGATLVETALALPIVLLLGLGGLEACHYVLAVLKVNQIAYAVADNAGRVRQALDETDINEIMIGAKLMGGTDFAANGRVILSDLEQRTNTSGSGGTGAITAANPNGYRQWIRWQRCAGALSRTSSYGLPKDASGNAVVNLDSTTNTDHGAVQTASTIDGMGPAAQQISSSGGTAVMVVEVFYAYKPLVPLYAYGASTLRVFEAFNIRQRTDFTVYNASNLSGNARSDCRLFNSAVPAA</sequence>
<dbReference type="EMBL" id="JAUOTP010000004">
    <property type="protein sequence ID" value="MDO6414679.1"/>
    <property type="molecule type" value="Genomic_DNA"/>
</dbReference>
<evidence type="ECO:0000313" key="2">
    <source>
        <dbReference type="EMBL" id="MDO6414679.1"/>
    </source>
</evidence>
<feature type="domain" description="TadE-like" evidence="1">
    <location>
        <begin position="14"/>
        <end position="55"/>
    </location>
</feature>
<proteinExistence type="predicted"/>
<dbReference type="RefSeq" id="WP_303542082.1">
    <property type="nucleotide sequence ID" value="NZ_JAUOTP010000004.1"/>
</dbReference>
<evidence type="ECO:0000313" key="3">
    <source>
        <dbReference type="Proteomes" id="UP001169764"/>
    </source>
</evidence>
<gene>
    <name evidence="2" type="ORF">Q4F19_09835</name>
</gene>
<comment type="caution">
    <text evidence="2">The sequence shown here is derived from an EMBL/GenBank/DDBJ whole genome shotgun (WGS) entry which is preliminary data.</text>
</comment>
<keyword evidence="3" id="KW-1185">Reference proteome</keyword>
<protein>
    <submittedName>
        <fullName evidence="2">TadE/TadG family type IV pilus assembly protein</fullName>
    </submittedName>
</protein>
<dbReference type="Pfam" id="PF07811">
    <property type="entry name" value="TadE"/>
    <property type="match status" value="1"/>
</dbReference>
<dbReference type="InterPro" id="IPR012495">
    <property type="entry name" value="TadE-like_dom"/>
</dbReference>
<reference evidence="2" key="1">
    <citation type="submission" date="2023-07" db="EMBL/GenBank/DDBJ databases">
        <authorList>
            <person name="Kim M."/>
        </authorList>
    </citation>
    <scope>NUCLEOTIDE SEQUENCE</scope>
    <source>
        <strain evidence="2">BIUV-7</strain>
    </source>
</reference>
<evidence type="ECO:0000259" key="1">
    <source>
        <dbReference type="Pfam" id="PF07811"/>
    </source>
</evidence>